<dbReference type="ExpressionAtlas" id="A0A0Q3GM12">
    <property type="expression patterns" value="baseline"/>
</dbReference>
<dbReference type="InterPro" id="IPR008889">
    <property type="entry name" value="VQ"/>
</dbReference>
<evidence type="ECO:0000313" key="4">
    <source>
        <dbReference type="EnsemblPlants" id="KQJ81786"/>
    </source>
</evidence>
<feature type="region of interest" description="Disordered" evidence="1">
    <location>
        <begin position="1"/>
        <end position="35"/>
    </location>
</feature>
<dbReference type="Pfam" id="PF05678">
    <property type="entry name" value="VQ"/>
    <property type="match status" value="1"/>
</dbReference>
<dbReference type="GeneID" id="106865623"/>
<dbReference type="InterPro" id="IPR039335">
    <property type="entry name" value="SIB1/2"/>
</dbReference>
<reference evidence="3 4" key="1">
    <citation type="journal article" date="2010" name="Nature">
        <title>Genome sequencing and analysis of the model grass Brachypodium distachyon.</title>
        <authorList>
            <consortium name="International Brachypodium Initiative"/>
        </authorList>
    </citation>
    <scope>NUCLEOTIDE SEQUENCE [LARGE SCALE GENOMIC DNA]</scope>
    <source>
        <strain evidence="3">Bd21</strain>
        <strain evidence="4">cv. Bd21</strain>
    </source>
</reference>
<feature type="domain" description="VQ" evidence="2">
    <location>
        <begin position="43"/>
        <end position="70"/>
    </location>
</feature>
<accession>A0A0Q3GM12</accession>
<dbReference type="Proteomes" id="UP000008810">
    <property type="component" value="Chromosome 5"/>
</dbReference>
<name>A0A0Q3GM12_BRADI</name>
<feature type="compositionally biased region" description="Basic residues" evidence="1">
    <location>
        <begin position="1"/>
        <end position="13"/>
    </location>
</feature>
<reference evidence="4" key="3">
    <citation type="submission" date="2018-08" db="UniProtKB">
        <authorList>
            <consortium name="EnsemblPlants"/>
        </authorList>
    </citation>
    <scope>IDENTIFICATION</scope>
    <source>
        <strain evidence="4">cv. Bd21</strain>
    </source>
</reference>
<evidence type="ECO:0000256" key="1">
    <source>
        <dbReference type="SAM" id="MobiDB-lite"/>
    </source>
</evidence>
<dbReference type="PANTHER" id="PTHR33624:SF2">
    <property type="entry name" value="SIGMA FACTOR BINDING PROTEIN 1, CHLOROPLASTIC"/>
    <property type="match status" value="1"/>
</dbReference>
<gene>
    <name evidence="4" type="primary">LOC106865623</name>
    <name evidence="3" type="ORF">BRADI_5g03090v3</name>
</gene>
<dbReference type="EnsemblPlants" id="KQJ81786">
    <property type="protein sequence ID" value="KQJ81786"/>
    <property type="gene ID" value="BRADI_5g03090v3"/>
</dbReference>
<dbReference type="EMBL" id="CM000884">
    <property type="protein sequence ID" value="KQJ81786.1"/>
    <property type="molecule type" value="Genomic_DNA"/>
</dbReference>
<organism evidence="3">
    <name type="scientific">Brachypodium distachyon</name>
    <name type="common">Purple false brome</name>
    <name type="synonym">Trachynia distachya</name>
    <dbReference type="NCBI Taxonomy" id="15368"/>
    <lineage>
        <taxon>Eukaryota</taxon>
        <taxon>Viridiplantae</taxon>
        <taxon>Streptophyta</taxon>
        <taxon>Embryophyta</taxon>
        <taxon>Tracheophyta</taxon>
        <taxon>Spermatophyta</taxon>
        <taxon>Magnoliopsida</taxon>
        <taxon>Liliopsida</taxon>
        <taxon>Poales</taxon>
        <taxon>Poaceae</taxon>
        <taxon>BOP clade</taxon>
        <taxon>Pooideae</taxon>
        <taxon>Stipodae</taxon>
        <taxon>Brachypodieae</taxon>
        <taxon>Brachypodium</taxon>
    </lineage>
</organism>
<proteinExistence type="predicted"/>
<keyword evidence="5" id="KW-1185">Reference proteome</keyword>
<sequence length="175" mass="18874">MDHRKQQQRRRRQCPSPRSGGGGAPSAGKDGGGGGAGIKVVYISNPVRVKTTAAGFRALVQELTGLHAGPSKYSTQQELSPEGSAAGPGAAVAAFAGSEEEEDFFRAQLLDNDYSVFSPPTLLYDYPPDSNKDADREKLKRRGIQTLAYCIGSILCSFWMDVDDKANYILILQTF</sequence>
<evidence type="ECO:0000313" key="5">
    <source>
        <dbReference type="Proteomes" id="UP000008810"/>
    </source>
</evidence>
<dbReference type="Gramene" id="KQJ81786">
    <property type="protein sequence ID" value="KQJ81786"/>
    <property type="gene ID" value="BRADI_5g03090v3"/>
</dbReference>
<dbReference type="OrthoDB" id="665788at2759"/>
<dbReference type="KEGG" id="bdi:106865623"/>
<feature type="compositionally biased region" description="Gly residues" evidence="1">
    <location>
        <begin position="19"/>
        <end position="35"/>
    </location>
</feature>
<dbReference type="AlphaFoldDB" id="A0A0Q3GM12"/>
<dbReference type="PANTHER" id="PTHR33624">
    <property type="entry name" value="SIGMA FACTOR BINDING PROTEIN 1, CHLOROPLASTIC"/>
    <property type="match status" value="1"/>
</dbReference>
<protein>
    <recommendedName>
        <fullName evidence="2">VQ domain-containing protein</fullName>
    </recommendedName>
</protein>
<dbReference type="RefSeq" id="XP_014751522.1">
    <property type="nucleotide sequence ID" value="XM_014896036.2"/>
</dbReference>
<reference evidence="3" key="2">
    <citation type="submission" date="2017-06" db="EMBL/GenBank/DDBJ databases">
        <title>WGS assembly of Brachypodium distachyon.</title>
        <authorList>
            <consortium name="The International Brachypodium Initiative"/>
            <person name="Lucas S."/>
            <person name="Harmon-Smith M."/>
            <person name="Lail K."/>
            <person name="Tice H."/>
            <person name="Grimwood J."/>
            <person name="Bruce D."/>
            <person name="Barry K."/>
            <person name="Shu S."/>
            <person name="Lindquist E."/>
            <person name="Wang M."/>
            <person name="Pitluck S."/>
            <person name="Vogel J.P."/>
            <person name="Garvin D.F."/>
            <person name="Mockler T.C."/>
            <person name="Schmutz J."/>
            <person name="Rokhsar D."/>
            <person name="Bevan M.W."/>
        </authorList>
    </citation>
    <scope>NUCLEOTIDE SEQUENCE</scope>
    <source>
        <strain evidence="3">Bd21</strain>
    </source>
</reference>
<evidence type="ECO:0000259" key="2">
    <source>
        <dbReference type="Pfam" id="PF05678"/>
    </source>
</evidence>
<evidence type="ECO:0000313" key="3">
    <source>
        <dbReference type="EMBL" id="KQJ81786.1"/>
    </source>
</evidence>